<sequence>MSASTSLAKSSSEQSAFVELMAEDSGGWACSPRTRRSNHGRLRQACKLIHCYPFGVTEAIKLGHPSARGAATVGCGGFATLGANGHGLFFPGAWVAI</sequence>
<dbReference type="AlphaFoldDB" id="B6TQC8"/>
<dbReference type="EMBL" id="CM007650">
    <property type="protein sequence ID" value="ONM58735.1"/>
    <property type="molecule type" value="Genomic_DNA"/>
</dbReference>
<protein>
    <submittedName>
        <fullName evidence="1">Uncharacterized protein</fullName>
    </submittedName>
</protein>
<accession>B6TQC8</accession>
<name>B6TQC8_MAIZE</name>
<reference evidence="1" key="1">
    <citation type="journal article" date="2009" name="Plant Mol. Biol.">
        <title>Insights into corn genes derived from large-scale cDNA sequencing.</title>
        <authorList>
            <person name="Alexandrov N.N."/>
            <person name="Brover V.V."/>
            <person name="Freidin S."/>
            <person name="Troukhan M.E."/>
            <person name="Tatarinova T.V."/>
            <person name="Zhang H."/>
            <person name="Swaller T.J."/>
            <person name="Lu Y.P."/>
            <person name="Bouck J."/>
            <person name="Flavell R.B."/>
            <person name="Feldmann K.A."/>
        </authorList>
    </citation>
    <scope>NUCLEOTIDE SEQUENCE</scope>
</reference>
<evidence type="ECO:0000313" key="1">
    <source>
        <dbReference type="EMBL" id="ACG39311.1"/>
    </source>
</evidence>
<gene>
    <name evidence="2" type="ORF">ZEAMMB73_Zm00001d021822</name>
</gene>
<proteinExistence type="evidence at transcript level"/>
<dbReference type="ExpressionAtlas" id="B6TQC8">
    <property type="expression patterns" value="baseline and differential"/>
</dbReference>
<organism evidence="1">
    <name type="scientific">Zea mays</name>
    <name type="common">Maize</name>
    <dbReference type="NCBI Taxonomy" id="4577"/>
    <lineage>
        <taxon>Eukaryota</taxon>
        <taxon>Viridiplantae</taxon>
        <taxon>Streptophyta</taxon>
        <taxon>Embryophyta</taxon>
        <taxon>Tracheophyta</taxon>
        <taxon>Spermatophyta</taxon>
        <taxon>Magnoliopsida</taxon>
        <taxon>Liliopsida</taxon>
        <taxon>Poales</taxon>
        <taxon>Poaceae</taxon>
        <taxon>PACMAD clade</taxon>
        <taxon>Panicoideae</taxon>
        <taxon>Andropogonodae</taxon>
        <taxon>Andropogoneae</taxon>
        <taxon>Tripsacinae</taxon>
        <taxon>Zea</taxon>
    </lineage>
</organism>
<evidence type="ECO:0000313" key="2">
    <source>
        <dbReference type="EMBL" id="ONM58735.1"/>
    </source>
</evidence>
<reference evidence="2" key="2">
    <citation type="submission" date="2015-12" db="EMBL/GenBank/DDBJ databases">
        <title>Update maize B73 reference genome by single molecule sequencing technologies.</title>
        <authorList>
            <consortium name="Maize Genome Sequencing Project"/>
            <person name="Ware D."/>
        </authorList>
    </citation>
    <scope>NUCLEOTIDE SEQUENCE [LARGE SCALE GENOMIC DNA]</scope>
    <source>
        <tissue evidence="2">Seedling</tissue>
    </source>
</reference>
<dbReference type="KEGG" id="zma:100381355"/>
<dbReference type="OrthoDB" id="693261at2759"/>
<dbReference type="EMBL" id="EU967193">
    <property type="protein sequence ID" value="ACG39311.1"/>
    <property type="molecule type" value="mRNA"/>
</dbReference>